<name>A0ABS9T7E8_9PSEU</name>
<organism evidence="1 2">
    <name type="scientific">Pseudonocardia alaniniphila</name>
    <dbReference type="NCBI Taxonomy" id="75291"/>
    <lineage>
        <taxon>Bacteria</taxon>
        <taxon>Bacillati</taxon>
        <taxon>Actinomycetota</taxon>
        <taxon>Actinomycetes</taxon>
        <taxon>Pseudonocardiales</taxon>
        <taxon>Pseudonocardiaceae</taxon>
        <taxon>Pseudonocardia</taxon>
    </lineage>
</organism>
<dbReference type="Proteomes" id="UP001299970">
    <property type="component" value="Unassembled WGS sequence"/>
</dbReference>
<dbReference type="EMBL" id="JAKXMK010000002">
    <property type="protein sequence ID" value="MCH6164442.1"/>
    <property type="molecule type" value="Genomic_DNA"/>
</dbReference>
<dbReference type="RefSeq" id="WP_241034302.1">
    <property type="nucleotide sequence ID" value="NZ_BAAAJF010000034.1"/>
</dbReference>
<reference evidence="1 2" key="1">
    <citation type="submission" date="2022-03" db="EMBL/GenBank/DDBJ databases">
        <title>Pseudonocardia alaer sp. nov., a novel actinomycete isolated from reed forest soil.</title>
        <authorList>
            <person name="Wang L."/>
        </authorList>
    </citation>
    <scope>NUCLEOTIDE SEQUENCE [LARGE SCALE GENOMIC DNA]</scope>
    <source>
        <strain evidence="1 2">Y-16303</strain>
        <plasmid evidence="1">unnamed</plasmid>
    </source>
</reference>
<geneLocation type="plasmid" evidence="1">
    <name>unnamed</name>
</geneLocation>
<keyword evidence="1" id="KW-0614">Plasmid</keyword>
<keyword evidence="2" id="KW-1185">Reference proteome</keyword>
<sequence>MDGYDRRRTWENIYDDGSRAELLPYRSELLRLDECGPSTVQDPHVL</sequence>
<comment type="caution">
    <text evidence="1">The sequence shown here is derived from an EMBL/GenBank/DDBJ whole genome shotgun (WGS) entry which is preliminary data.</text>
</comment>
<proteinExistence type="predicted"/>
<evidence type="ECO:0000313" key="2">
    <source>
        <dbReference type="Proteomes" id="UP001299970"/>
    </source>
</evidence>
<accession>A0ABS9T7E8</accession>
<evidence type="ECO:0000313" key="1">
    <source>
        <dbReference type="EMBL" id="MCH6164442.1"/>
    </source>
</evidence>
<gene>
    <name evidence="1" type="ORF">MMF94_02005</name>
</gene>
<protein>
    <submittedName>
        <fullName evidence="1">Uncharacterized protein</fullName>
    </submittedName>
</protein>